<reference evidence="5 6" key="1">
    <citation type="submission" date="2019-12" db="EMBL/GenBank/DDBJ databases">
        <authorList>
            <person name="Kun Z."/>
        </authorList>
    </citation>
    <scope>NUCLEOTIDE SEQUENCE [LARGE SCALE GENOMIC DNA]</scope>
    <source>
        <strain evidence="5 6">YIM 123512</strain>
    </source>
</reference>
<dbReference type="Gene3D" id="6.10.140.850">
    <property type="match status" value="1"/>
</dbReference>
<name>A0A6L7ELW1_9ACTN</name>
<dbReference type="InterPro" id="IPR005650">
    <property type="entry name" value="BlaI_family"/>
</dbReference>
<evidence type="ECO:0000313" key="5">
    <source>
        <dbReference type="EMBL" id="MXG88317.1"/>
    </source>
</evidence>
<accession>A0A6L7ELW1</accession>
<keyword evidence="4" id="KW-0804">Transcription</keyword>
<evidence type="ECO:0000256" key="4">
    <source>
        <dbReference type="ARBA" id="ARBA00023163"/>
    </source>
</evidence>
<dbReference type="Gene3D" id="1.10.10.10">
    <property type="entry name" value="Winged helix-like DNA-binding domain superfamily/Winged helix DNA-binding domain"/>
    <property type="match status" value="1"/>
</dbReference>
<dbReference type="EMBL" id="WUEK01000001">
    <property type="protein sequence ID" value="MXG88317.1"/>
    <property type="molecule type" value="Genomic_DNA"/>
</dbReference>
<keyword evidence="2" id="KW-0805">Transcription regulation</keyword>
<dbReference type="AlphaFoldDB" id="A0A6L7ELW1"/>
<dbReference type="Proteomes" id="UP000473325">
    <property type="component" value="Unassembled WGS sequence"/>
</dbReference>
<keyword evidence="6" id="KW-1185">Reference proteome</keyword>
<dbReference type="RefSeq" id="WP_160874584.1">
    <property type="nucleotide sequence ID" value="NZ_WUEK01000001.1"/>
</dbReference>
<comment type="caution">
    <text evidence="5">The sequence shown here is derived from an EMBL/GenBank/DDBJ whole genome shotgun (WGS) entry which is preliminary data.</text>
</comment>
<evidence type="ECO:0000256" key="1">
    <source>
        <dbReference type="ARBA" id="ARBA00011046"/>
    </source>
</evidence>
<organism evidence="5 6">
    <name type="scientific">Nocardioides flavescens</name>
    <dbReference type="NCBI Taxonomy" id="2691959"/>
    <lineage>
        <taxon>Bacteria</taxon>
        <taxon>Bacillati</taxon>
        <taxon>Actinomycetota</taxon>
        <taxon>Actinomycetes</taxon>
        <taxon>Propionibacteriales</taxon>
        <taxon>Nocardioidaceae</taxon>
        <taxon>Nocardioides</taxon>
    </lineage>
</organism>
<dbReference type="InterPro" id="IPR036388">
    <property type="entry name" value="WH-like_DNA-bd_sf"/>
</dbReference>
<evidence type="ECO:0000256" key="2">
    <source>
        <dbReference type="ARBA" id="ARBA00023015"/>
    </source>
</evidence>
<dbReference type="InterPro" id="IPR036390">
    <property type="entry name" value="WH_DNA-bd_sf"/>
</dbReference>
<gene>
    <name evidence="5" type="ORF">GRQ65_01980</name>
</gene>
<protein>
    <submittedName>
        <fullName evidence="5">BlaI/MecI/CopY family transcriptional regulator</fullName>
    </submittedName>
</protein>
<dbReference type="PIRSF" id="PIRSF019455">
    <property type="entry name" value="CopR_AtkY"/>
    <property type="match status" value="1"/>
</dbReference>
<sequence>MRRLGQLEAAVMELLWSRGDVETSVREVMEGLEEQDGARRLAYTTVLTVVDNLHSKGYLTRRRVGRAYAYTPRCSREEHTAQVMGEALAASSDRGAVLLRLVDQLTAAEVAELRAALDEPPA</sequence>
<proteinExistence type="inferred from homology"/>
<dbReference type="Pfam" id="PF03965">
    <property type="entry name" value="Penicillinase_R"/>
    <property type="match status" value="1"/>
</dbReference>
<dbReference type="GO" id="GO:0045892">
    <property type="term" value="P:negative regulation of DNA-templated transcription"/>
    <property type="evidence" value="ECO:0007669"/>
    <property type="project" value="InterPro"/>
</dbReference>
<keyword evidence="3" id="KW-0238">DNA-binding</keyword>
<comment type="similarity">
    <text evidence="1">Belongs to the BlaI transcriptional regulatory family.</text>
</comment>
<evidence type="ECO:0000256" key="3">
    <source>
        <dbReference type="ARBA" id="ARBA00023125"/>
    </source>
</evidence>
<dbReference type="GO" id="GO:0003677">
    <property type="term" value="F:DNA binding"/>
    <property type="evidence" value="ECO:0007669"/>
    <property type="project" value="UniProtKB-KW"/>
</dbReference>
<evidence type="ECO:0000313" key="6">
    <source>
        <dbReference type="Proteomes" id="UP000473325"/>
    </source>
</evidence>
<dbReference type="SUPFAM" id="SSF46785">
    <property type="entry name" value="Winged helix' DNA-binding domain"/>
    <property type="match status" value="1"/>
</dbReference>